<keyword evidence="2" id="KW-1185">Reference proteome</keyword>
<gene>
    <name evidence="1" type="ORF">CINTURNW_2551</name>
</gene>
<protein>
    <submittedName>
        <fullName evidence="1">Uncharacterized protein</fullName>
    </submittedName>
</protein>
<dbReference type="HOGENOM" id="CLU_173862_1_1_9"/>
<evidence type="ECO:0000313" key="1">
    <source>
        <dbReference type="EMBL" id="ERK31260.1"/>
    </source>
</evidence>
<reference evidence="1 2" key="1">
    <citation type="journal article" date="2013" name="Genome Announc.">
        <title>Draft Genome Sequence of the Hydrogen- and Ethanol-Producing Bacterium Clostridium intestinale Strain URNW.</title>
        <authorList>
            <person name="Lal S."/>
            <person name="Ramachandran U."/>
            <person name="Zhang X."/>
            <person name="Sparling R."/>
            <person name="Levin D.B."/>
        </authorList>
    </citation>
    <scope>NUCLEOTIDE SEQUENCE [LARGE SCALE GENOMIC DNA]</scope>
    <source>
        <strain evidence="1 2">URNW</strain>
    </source>
</reference>
<dbReference type="RefSeq" id="WP_021802540.1">
    <property type="nucleotide sequence ID" value="NZ_KI273145.1"/>
</dbReference>
<name>U2PXQ8_9CLOT</name>
<accession>U2PXQ8</accession>
<dbReference type="OrthoDB" id="1924904at2"/>
<dbReference type="eggNOG" id="ENOG5030GKJ">
    <property type="taxonomic scope" value="Bacteria"/>
</dbReference>
<dbReference type="Proteomes" id="UP000016721">
    <property type="component" value="Unassembled WGS sequence"/>
</dbReference>
<dbReference type="EMBL" id="APJA01000012">
    <property type="protein sequence ID" value="ERK31260.1"/>
    <property type="molecule type" value="Genomic_DNA"/>
</dbReference>
<organism evidence="1 2">
    <name type="scientific">Clostridium intestinale URNW</name>
    <dbReference type="NCBI Taxonomy" id="1294142"/>
    <lineage>
        <taxon>Bacteria</taxon>
        <taxon>Bacillati</taxon>
        <taxon>Bacillota</taxon>
        <taxon>Clostridia</taxon>
        <taxon>Eubacteriales</taxon>
        <taxon>Clostridiaceae</taxon>
        <taxon>Clostridium</taxon>
    </lineage>
</organism>
<comment type="caution">
    <text evidence="1">The sequence shown here is derived from an EMBL/GenBank/DDBJ whole genome shotgun (WGS) entry which is preliminary data.</text>
</comment>
<sequence length="106" mass="12102">MKKFTNTFLIFVLIFLSATKITYSYAVNTFTEGVYKTADFNLSEGNLYSVSNISETDDVYVQLFDEKQLILQAIRLTPKSPKFNLIALKPDYRIVIVGKGQVYISQ</sequence>
<evidence type="ECO:0000313" key="2">
    <source>
        <dbReference type="Proteomes" id="UP000016721"/>
    </source>
</evidence>
<proteinExistence type="predicted"/>
<dbReference type="AlphaFoldDB" id="U2PXQ8"/>